<dbReference type="Pfam" id="PF13445">
    <property type="entry name" value="zf-RING_UBOX"/>
    <property type="match status" value="1"/>
</dbReference>
<evidence type="ECO:0000256" key="4">
    <source>
        <dbReference type="ARBA" id="ARBA00022763"/>
    </source>
</evidence>
<evidence type="ECO:0000313" key="13">
    <source>
        <dbReference type="EMBL" id="CAJ0598754.1"/>
    </source>
</evidence>
<evidence type="ECO:0000259" key="12">
    <source>
        <dbReference type="PROSITE" id="PS50172"/>
    </source>
</evidence>
<dbReference type="SUPFAM" id="SSF57850">
    <property type="entry name" value="RING/U-box"/>
    <property type="match status" value="1"/>
</dbReference>
<dbReference type="GO" id="GO:0031436">
    <property type="term" value="C:BRCA1-BARD1 complex"/>
    <property type="evidence" value="ECO:0007669"/>
    <property type="project" value="TreeGrafter"/>
</dbReference>
<dbReference type="Proteomes" id="UP001176961">
    <property type="component" value="Unassembled WGS sequence"/>
</dbReference>
<name>A0AA36GVA0_CYLNA</name>
<dbReference type="EMBL" id="CATQJL010000223">
    <property type="protein sequence ID" value="CAJ0598754.1"/>
    <property type="molecule type" value="Genomic_DNA"/>
</dbReference>
<dbReference type="InterPro" id="IPR027370">
    <property type="entry name" value="Znf-RING_euk"/>
</dbReference>
<evidence type="ECO:0000256" key="3">
    <source>
        <dbReference type="ARBA" id="ARBA00022737"/>
    </source>
</evidence>
<dbReference type="InterPro" id="IPR013083">
    <property type="entry name" value="Znf_RING/FYVE/PHD"/>
</dbReference>
<keyword evidence="2" id="KW-0479">Metal-binding</keyword>
<proteinExistence type="predicted"/>
<evidence type="ECO:0000256" key="5">
    <source>
        <dbReference type="ARBA" id="ARBA00022771"/>
    </source>
</evidence>
<evidence type="ECO:0000256" key="8">
    <source>
        <dbReference type="ARBA" id="ARBA00023242"/>
    </source>
</evidence>
<feature type="domain" description="BRCT" evidence="12">
    <location>
        <begin position="504"/>
        <end position="604"/>
    </location>
</feature>
<reference evidence="13" key="1">
    <citation type="submission" date="2023-07" db="EMBL/GenBank/DDBJ databases">
        <authorList>
            <consortium name="CYATHOMIX"/>
        </authorList>
    </citation>
    <scope>NUCLEOTIDE SEQUENCE</scope>
    <source>
        <strain evidence="13">N/A</strain>
    </source>
</reference>
<dbReference type="InterPro" id="IPR036420">
    <property type="entry name" value="BRCT_dom_sf"/>
</dbReference>
<dbReference type="GO" id="GO:0004842">
    <property type="term" value="F:ubiquitin-protein transferase activity"/>
    <property type="evidence" value="ECO:0007669"/>
    <property type="project" value="TreeGrafter"/>
</dbReference>
<evidence type="ECO:0008006" key="15">
    <source>
        <dbReference type="Google" id="ProtNLM"/>
    </source>
</evidence>
<evidence type="ECO:0000256" key="1">
    <source>
        <dbReference type="ARBA" id="ARBA00004123"/>
    </source>
</evidence>
<feature type="region of interest" description="Disordered" evidence="10">
    <location>
        <begin position="141"/>
        <end position="170"/>
    </location>
</feature>
<dbReference type="InterPro" id="IPR001841">
    <property type="entry name" value="Znf_RING"/>
</dbReference>
<dbReference type="GO" id="GO:0000724">
    <property type="term" value="P:double-strand break repair via homologous recombination"/>
    <property type="evidence" value="ECO:0007669"/>
    <property type="project" value="TreeGrafter"/>
</dbReference>
<protein>
    <recommendedName>
        <fullName evidence="15">RING-type E3 ubiquitin transferase BRCA1</fullName>
    </recommendedName>
</protein>
<dbReference type="PROSITE" id="PS50089">
    <property type="entry name" value="ZF_RING_2"/>
    <property type="match status" value="1"/>
</dbReference>
<dbReference type="InterPro" id="IPR031099">
    <property type="entry name" value="BRCA1-associated"/>
</dbReference>
<evidence type="ECO:0000256" key="9">
    <source>
        <dbReference type="PROSITE-ProRule" id="PRU00175"/>
    </source>
</evidence>
<accession>A0AA36GVA0</accession>
<dbReference type="PANTHER" id="PTHR13763:SF0">
    <property type="entry name" value="BREAST CANCER TYPE 1 SUSCEPTIBILITY PROTEIN"/>
    <property type="match status" value="1"/>
</dbReference>
<dbReference type="PROSITE" id="PS00518">
    <property type="entry name" value="ZF_RING_1"/>
    <property type="match status" value="1"/>
</dbReference>
<dbReference type="InterPro" id="IPR017907">
    <property type="entry name" value="Znf_RING_CS"/>
</dbReference>
<comment type="caution">
    <text evidence="13">The sequence shown here is derived from an EMBL/GenBank/DDBJ whole genome shotgun (WGS) entry which is preliminary data.</text>
</comment>
<dbReference type="InterPro" id="IPR001357">
    <property type="entry name" value="BRCT_dom"/>
</dbReference>
<dbReference type="GO" id="GO:0070531">
    <property type="term" value="C:BRCA1-A complex"/>
    <property type="evidence" value="ECO:0007669"/>
    <property type="project" value="TreeGrafter"/>
</dbReference>
<organism evidence="13 14">
    <name type="scientific">Cylicocyclus nassatus</name>
    <name type="common">Nematode worm</name>
    <dbReference type="NCBI Taxonomy" id="53992"/>
    <lineage>
        <taxon>Eukaryota</taxon>
        <taxon>Metazoa</taxon>
        <taxon>Ecdysozoa</taxon>
        <taxon>Nematoda</taxon>
        <taxon>Chromadorea</taxon>
        <taxon>Rhabditida</taxon>
        <taxon>Rhabditina</taxon>
        <taxon>Rhabditomorpha</taxon>
        <taxon>Strongyloidea</taxon>
        <taxon>Strongylidae</taxon>
        <taxon>Cylicocyclus</taxon>
    </lineage>
</organism>
<dbReference type="PROSITE" id="PS50172">
    <property type="entry name" value="BRCT"/>
    <property type="match status" value="2"/>
</dbReference>
<dbReference type="SMART" id="SM00184">
    <property type="entry name" value="RING"/>
    <property type="match status" value="1"/>
</dbReference>
<feature type="domain" description="RING-type" evidence="11">
    <location>
        <begin position="27"/>
        <end position="67"/>
    </location>
</feature>
<dbReference type="PANTHER" id="PTHR13763">
    <property type="entry name" value="BREAST CANCER TYPE 1 SUSCEPTIBILITY PROTEIN BRCA1"/>
    <property type="match status" value="1"/>
</dbReference>
<keyword evidence="3" id="KW-0677">Repeat</keyword>
<dbReference type="GO" id="GO:0045944">
    <property type="term" value="P:positive regulation of transcription by RNA polymerase II"/>
    <property type="evidence" value="ECO:0007669"/>
    <property type="project" value="TreeGrafter"/>
</dbReference>
<comment type="subcellular location">
    <subcellularLocation>
        <location evidence="1">Nucleus</location>
    </subcellularLocation>
</comment>
<feature type="domain" description="BRCT" evidence="12">
    <location>
        <begin position="427"/>
        <end position="487"/>
    </location>
</feature>
<keyword evidence="6" id="KW-0862">Zinc</keyword>
<evidence type="ECO:0000256" key="7">
    <source>
        <dbReference type="ARBA" id="ARBA00023204"/>
    </source>
</evidence>
<sequence>MSVSNSGYEVALKINAVLTRIQAELKCGVCRSTFSNPVAANCGHTFCEECVNQVFERRRFVECPLCREKMNKRSCTTSEQLDALVKGYLQLGKVFRTEVQTQTISIPQELAYMESQIPAAPVSDSPLRDFRPPEPHFALPKARARRKQPLSVHNPKQQKMDTISEESEAKENVDLLRTKETENNEVHPVKKSILARRSETDLLRYARSKTVEVQCDLPNPSCVCRNLRGALASFKDINQKLDYPSDLHALFAMVPEYKQILEENLPALYELVPFPQSTSNTACVLPQAENCEIAASVKIDLDAVSDDVCEDDLCETQPSPFVLEADSRNCVKTALQNVEKMSPCCSRSSGGVVPQSSTDDDDEDEMEITLHGNFESFPIESEACKPGPTDIAAEVSSPIFISVSRMSCIEDEKLLQEFLALFPNVHYSEELTVKTTHLVMMNSQQSCERRSLRYVYAVARKCEILSRCWLEECTNSKRLLPTEKYGLSSELTSETPGWLRAKSSTKQLFEKTKFFLPQSFSESKHLPLESLKELISLCGGDCCEKPWEVAGAHKAYTIFKPKSSNWNEAQRYEASMQGVPVLVADWILDSIAEFRLMPIDAYKVRHR</sequence>
<evidence type="ECO:0000256" key="10">
    <source>
        <dbReference type="SAM" id="MobiDB-lite"/>
    </source>
</evidence>
<dbReference type="Gene3D" id="3.40.50.10190">
    <property type="entry name" value="BRCT domain"/>
    <property type="match status" value="2"/>
</dbReference>
<keyword evidence="4" id="KW-0227">DNA damage</keyword>
<dbReference type="SUPFAM" id="SSF52113">
    <property type="entry name" value="BRCT domain"/>
    <property type="match status" value="2"/>
</dbReference>
<keyword evidence="14" id="KW-1185">Reference proteome</keyword>
<gene>
    <name evidence="13" type="ORF">CYNAS_LOCUS10737</name>
</gene>
<dbReference type="AlphaFoldDB" id="A0AA36GVA0"/>
<evidence type="ECO:0000256" key="2">
    <source>
        <dbReference type="ARBA" id="ARBA00022723"/>
    </source>
</evidence>
<dbReference type="CDD" id="cd00027">
    <property type="entry name" value="BRCT"/>
    <property type="match status" value="1"/>
</dbReference>
<keyword evidence="5 9" id="KW-0863">Zinc-finger</keyword>
<evidence type="ECO:0000256" key="6">
    <source>
        <dbReference type="ARBA" id="ARBA00022833"/>
    </source>
</evidence>
<evidence type="ECO:0000313" key="14">
    <source>
        <dbReference type="Proteomes" id="UP001176961"/>
    </source>
</evidence>
<dbReference type="Gene3D" id="3.30.40.10">
    <property type="entry name" value="Zinc/RING finger domain, C3HC4 (zinc finger)"/>
    <property type="match status" value="1"/>
</dbReference>
<evidence type="ECO:0000259" key="11">
    <source>
        <dbReference type="PROSITE" id="PS50089"/>
    </source>
</evidence>
<dbReference type="GO" id="GO:0008270">
    <property type="term" value="F:zinc ion binding"/>
    <property type="evidence" value="ECO:0007669"/>
    <property type="project" value="UniProtKB-KW"/>
</dbReference>
<dbReference type="Pfam" id="PF16589">
    <property type="entry name" value="BRCT_2"/>
    <property type="match status" value="1"/>
</dbReference>
<keyword evidence="7" id="KW-0234">DNA repair</keyword>
<keyword evidence="8" id="KW-0539">Nucleus</keyword>